<dbReference type="Gene3D" id="3.40.50.720">
    <property type="entry name" value="NAD(P)-binding Rossmann-like Domain"/>
    <property type="match status" value="1"/>
</dbReference>
<dbReference type="SUPFAM" id="SSF50129">
    <property type="entry name" value="GroES-like"/>
    <property type="match status" value="1"/>
</dbReference>
<protein>
    <recommendedName>
        <fullName evidence="1">Enoyl reductase (ER) domain-containing protein</fullName>
    </recommendedName>
</protein>
<name>A0A8H3BF20_9AGAM</name>
<dbReference type="EMBL" id="CAJMWY010001033">
    <property type="protein sequence ID" value="CAE6456178.1"/>
    <property type="molecule type" value="Genomic_DNA"/>
</dbReference>
<gene>
    <name evidence="2" type="ORF">RDB_LOCUS61864</name>
</gene>
<accession>A0A8H3BF20</accession>
<evidence type="ECO:0000313" key="3">
    <source>
        <dbReference type="Proteomes" id="UP000663861"/>
    </source>
</evidence>
<dbReference type="PANTHER" id="PTHR45033:SF2">
    <property type="entry name" value="ZINC-TYPE ALCOHOL DEHYDROGENASE-LIKE PROTEIN C1773.06C"/>
    <property type="match status" value="1"/>
</dbReference>
<reference evidence="2" key="1">
    <citation type="submission" date="2021-01" db="EMBL/GenBank/DDBJ databases">
        <authorList>
            <person name="Kaushik A."/>
        </authorList>
    </citation>
    <scope>NUCLEOTIDE SEQUENCE</scope>
    <source>
        <strain evidence="2">AG4-RS23</strain>
    </source>
</reference>
<dbReference type="Gene3D" id="3.90.180.10">
    <property type="entry name" value="Medium-chain alcohol dehydrogenases, catalytic domain"/>
    <property type="match status" value="2"/>
</dbReference>
<sequence>MTSIPAVAQAWRLPVDQSSWDNHKSLQLREVKVSPPKRGEVLVRLHAAALNYRDILISHKTYARPSGYSTGPDGQGLILTCDGAGEVVALGEGVTEWKEGDRVHSLFYETWFEGPFKREYMGHTLGGTSSGCLAQYRVFTAESLLPIPTHLSYEEASTIPCAALTAWHAFFEKQPITNNSTVLVLGSGGQPITNNSTVLVLGSGGVSVFGAQLAKAAGARVIATTSSKAKAEQYKSLLGVDEIVNYREFPEWSTQIMELTGGEGVEQVLEVGGQGTILHSVKSLRPNGLVHVIGVVSRGTPPSGSIADLGQAILSTPATVSGIMVGSKAMCERLDEFITQHKIKPVVDRVFGWSEVVEALDYQLTGRHFGKIVIKID</sequence>
<dbReference type="Pfam" id="PF08240">
    <property type="entry name" value="ADH_N"/>
    <property type="match status" value="1"/>
</dbReference>
<evidence type="ECO:0000313" key="2">
    <source>
        <dbReference type="EMBL" id="CAE6456178.1"/>
    </source>
</evidence>
<dbReference type="Pfam" id="PF00107">
    <property type="entry name" value="ADH_zinc_N"/>
    <property type="match status" value="1"/>
</dbReference>
<dbReference type="InterPro" id="IPR052711">
    <property type="entry name" value="Zinc_ADH-like"/>
</dbReference>
<evidence type="ECO:0000259" key="1">
    <source>
        <dbReference type="SMART" id="SM00829"/>
    </source>
</evidence>
<organism evidence="2 3">
    <name type="scientific">Rhizoctonia solani</name>
    <dbReference type="NCBI Taxonomy" id="456999"/>
    <lineage>
        <taxon>Eukaryota</taxon>
        <taxon>Fungi</taxon>
        <taxon>Dikarya</taxon>
        <taxon>Basidiomycota</taxon>
        <taxon>Agaricomycotina</taxon>
        <taxon>Agaricomycetes</taxon>
        <taxon>Cantharellales</taxon>
        <taxon>Ceratobasidiaceae</taxon>
        <taxon>Rhizoctonia</taxon>
    </lineage>
</organism>
<dbReference type="SUPFAM" id="SSF51735">
    <property type="entry name" value="NAD(P)-binding Rossmann-fold domains"/>
    <property type="match status" value="1"/>
</dbReference>
<dbReference type="InterPro" id="IPR036291">
    <property type="entry name" value="NAD(P)-bd_dom_sf"/>
</dbReference>
<dbReference type="Proteomes" id="UP000663861">
    <property type="component" value="Unassembled WGS sequence"/>
</dbReference>
<dbReference type="CDD" id="cd08276">
    <property type="entry name" value="MDR7"/>
    <property type="match status" value="1"/>
</dbReference>
<dbReference type="GO" id="GO:0016491">
    <property type="term" value="F:oxidoreductase activity"/>
    <property type="evidence" value="ECO:0007669"/>
    <property type="project" value="InterPro"/>
</dbReference>
<dbReference type="SMART" id="SM00829">
    <property type="entry name" value="PKS_ER"/>
    <property type="match status" value="1"/>
</dbReference>
<feature type="domain" description="Enoyl reductase (ER)" evidence="1">
    <location>
        <begin position="21"/>
        <end position="374"/>
    </location>
</feature>
<proteinExistence type="predicted"/>
<dbReference type="AlphaFoldDB" id="A0A8H3BF20"/>
<dbReference type="InterPro" id="IPR013154">
    <property type="entry name" value="ADH-like_N"/>
</dbReference>
<dbReference type="InterPro" id="IPR011032">
    <property type="entry name" value="GroES-like_sf"/>
</dbReference>
<dbReference type="InterPro" id="IPR013149">
    <property type="entry name" value="ADH-like_C"/>
</dbReference>
<dbReference type="PANTHER" id="PTHR45033">
    <property type="match status" value="1"/>
</dbReference>
<dbReference type="InterPro" id="IPR020843">
    <property type="entry name" value="ER"/>
</dbReference>
<comment type="caution">
    <text evidence="2">The sequence shown here is derived from an EMBL/GenBank/DDBJ whole genome shotgun (WGS) entry which is preliminary data.</text>
</comment>